<evidence type="ECO:0000256" key="3">
    <source>
        <dbReference type="SAM" id="Phobius"/>
    </source>
</evidence>
<reference evidence="5" key="3">
    <citation type="submission" date="2024-02" db="EMBL/GenBank/DDBJ databases">
        <title>Comparative genomics of Cryptococcus and Kwoniella reveals pathogenesis evolution and contrasting modes of karyotype evolution via chromosome fusion or intercentromeric recombination.</title>
        <authorList>
            <person name="Coelho M.A."/>
            <person name="David-Palma M."/>
            <person name="Shea T."/>
            <person name="Bowers K."/>
            <person name="McGinley-Smith S."/>
            <person name="Mohammad A.W."/>
            <person name="Gnirke A."/>
            <person name="Yurkov A.M."/>
            <person name="Nowrousian M."/>
            <person name="Sun S."/>
            <person name="Cuomo C.A."/>
            <person name="Heitman J."/>
        </authorList>
    </citation>
    <scope>NUCLEOTIDE SEQUENCE</scope>
    <source>
        <strain evidence="5">CBS 10117</strain>
    </source>
</reference>
<keyword evidence="1" id="KW-0175">Coiled coil</keyword>
<feature type="coiled-coil region" evidence="1">
    <location>
        <begin position="70"/>
        <end position="97"/>
    </location>
</feature>
<dbReference type="AlphaFoldDB" id="A0A1A6AEM9"/>
<proteinExistence type="predicted"/>
<dbReference type="EMBL" id="CP144530">
    <property type="protein sequence ID" value="WWC57809.1"/>
    <property type="molecule type" value="Genomic_DNA"/>
</dbReference>
<feature type="transmembrane region" description="Helical" evidence="3">
    <location>
        <begin position="45"/>
        <end position="65"/>
    </location>
</feature>
<dbReference type="Proteomes" id="UP000078595">
    <property type="component" value="Chromosome 1"/>
</dbReference>
<dbReference type="VEuPathDB" id="FungiDB:I303_00344"/>
<dbReference type="EMBL" id="KI894027">
    <property type="protein sequence ID" value="OBR88527.1"/>
    <property type="molecule type" value="Genomic_DNA"/>
</dbReference>
<feature type="compositionally biased region" description="Low complexity" evidence="2">
    <location>
        <begin position="22"/>
        <end position="35"/>
    </location>
</feature>
<dbReference type="GeneID" id="28964043"/>
<dbReference type="KEGG" id="kdj:28964043"/>
<accession>A0A1A6AEM9</accession>
<evidence type="ECO:0000256" key="2">
    <source>
        <dbReference type="SAM" id="MobiDB-lite"/>
    </source>
</evidence>
<evidence type="ECO:0000313" key="5">
    <source>
        <dbReference type="EMBL" id="WWC57809.1"/>
    </source>
</evidence>
<keyword evidence="3" id="KW-0472">Membrane</keyword>
<keyword evidence="3" id="KW-0812">Transmembrane</keyword>
<protein>
    <submittedName>
        <fullName evidence="4">Uncharacterized protein</fullName>
    </submittedName>
</protein>
<gene>
    <name evidence="4" type="ORF">I303_00344</name>
    <name evidence="5" type="ORF">I303_100344</name>
</gene>
<reference evidence="4" key="1">
    <citation type="submission" date="2013-07" db="EMBL/GenBank/DDBJ databases">
        <title>The Genome Sequence of Cryptococcus dejecticola CBS10117.</title>
        <authorList>
            <consortium name="The Broad Institute Genome Sequencing Platform"/>
            <person name="Cuomo C."/>
            <person name="Litvintseva A."/>
            <person name="Chen Y."/>
            <person name="Heitman J."/>
            <person name="Sun S."/>
            <person name="Springer D."/>
            <person name="Dromer F."/>
            <person name="Young S.K."/>
            <person name="Zeng Q."/>
            <person name="Gargeya S."/>
            <person name="Fitzgerald M."/>
            <person name="Abouelleil A."/>
            <person name="Alvarado L."/>
            <person name="Berlin A.M."/>
            <person name="Chapman S.B."/>
            <person name="Dewar J."/>
            <person name="Goldberg J."/>
            <person name="Griggs A."/>
            <person name="Gujja S."/>
            <person name="Hansen M."/>
            <person name="Howarth C."/>
            <person name="Imamovic A."/>
            <person name="Larimer J."/>
            <person name="McCowan C."/>
            <person name="Murphy C."/>
            <person name="Pearson M."/>
            <person name="Priest M."/>
            <person name="Roberts A."/>
            <person name="Saif S."/>
            <person name="Shea T."/>
            <person name="Sykes S."/>
            <person name="Wortman J."/>
            <person name="Nusbaum C."/>
            <person name="Birren B."/>
        </authorList>
    </citation>
    <scope>NUCLEOTIDE SEQUENCE [LARGE SCALE GENOMIC DNA]</scope>
    <source>
        <strain evidence="4">CBS 10117</strain>
    </source>
</reference>
<keyword evidence="6" id="KW-1185">Reference proteome</keyword>
<feature type="region of interest" description="Disordered" evidence="2">
    <location>
        <begin position="1"/>
        <end position="45"/>
    </location>
</feature>
<evidence type="ECO:0000313" key="6">
    <source>
        <dbReference type="Proteomes" id="UP000078595"/>
    </source>
</evidence>
<reference evidence="5" key="2">
    <citation type="submission" date="2013-07" db="EMBL/GenBank/DDBJ databases">
        <authorList>
            <consortium name="The Broad Institute Genome Sequencing Platform"/>
            <person name="Cuomo C."/>
            <person name="Litvintseva A."/>
            <person name="Chen Y."/>
            <person name="Heitman J."/>
            <person name="Sun S."/>
            <person name="Springer D."/>
            <person name="Dromer F."/>
            <person name="Young S.K."/>
            <person name="Zeng Q."/>
            <person name="Gargeya S."/>
            <person name="Fitzgerald M."/>
            <person name="Abouelleil A."/>
            <person name="Alvarado L."/>
            <person name="Berlin A.M."/>
            <person name="Chapman S.B."/>
            <person name="Dewar J."/>
            <person name="Goldberg J."/>
            <person name="Griggs A."/>
            <person name="Gujja S."/>
            <person name="Hansen M."/>
            <person name="Howarth C."/>
            <person name="Imamovic A."/>
            <person name="Larimer J."/>
            <person name="McCowan C."/>
            <person name="Murphy C."/>
            <person name="Pearson M."/>
            <person name="Priest M."/>
            <person name="Roberts A."/>
            <person name="Saif S."/>
            <person name="Shea T."/>
            <person name="Sykes S."/>
            <person name="Wortman J."/>
            <person name="Nusbaum C."/>
            <person name="Birren B."/>
        </authorList>
    </citation>
    <scope>NUCLEOTIDE SEQUENCE</scope>
    <source>
        <strain evidence="5">CBS 10117</strain>
    </source>
</reference>
<organism evidence="4">
    <name type="scientific">Kwoniella dejecticola CBS 10117</name>
    <dbReference type="NCBI Taxonomy" id="1296121"/>
    <lineage>
        <taxon>Eukaryota</taxon>
        <taxon>Fungi</taxon>
        <taxon>Dikarya</taxon>
        <taxon>Basidiomycota</taxon>
        <taxon>Agaricomycotina</taxon>
        <taxon>Tremellomycetes</taxon>
        <taxon>Tremellales</taxon>
        <taxon>Cryptococcaceae</taxon>
        <taxon>Kwoniella</taxon>
    </lineage>
</organism>
<name>A0A1A6AEM9_9TREE</name>
<dbReference type="RefSeq" id="XP_018266369.1">
    <property type="nucleotide sequence ID" value="XM_018403715.1"/>
</dbReference>
<keyword evidence="3" id="KW-1133">Transmembrane helix</keyword>
<sequence length="98" mass="10608">MANIETNIPKSHADDNDDDKSIPTITTPPGATTAPKSRANEPSGMASMLPMIMPMAILGFIFALANQSKIGKVQRDVKELKEVIRLLQQEISSMRGDA</sequence>
<evidence type="ECO:0000256" key="1">
    <source>
        <dbReference type="SAM" id="Coils"/>
    </source>
</evidence>
<evidence type="ECO:0000313" key="4">
    <source>
        <dbReference type="EMBL" id="OBR88527.1"/>
    </source>
</evidence>